<reference evidence="4" key="1">
    <citation type="submission" date="2010-01" db="EMBL/GenBank/DDBJ databases">
        <title>Genome fragments of uncultured bacteria from the North Pacific subtropical Gyre.</title>
        <authorList>
            <person name="Pham V.D."/>
            <person name="Delong E.F."/>
        </authorList>
    </citation>
    <scope>NUCLEOTIDE SEQUENCE</scope>
</reference>
<dbReference type="InterPro" id="IPR027417">
    <property type="entry name" value="P-loop_NTPase"/>
</dbReference>
<evidence type="ECO:0000313" key="4">
    <source>
        <dbReference type="EMBL" id="ADI23561.1"/>
    </source>
</evidence>
<dbReference type="InterPro" id="IPR046453">
    <property type="entry name" value="GpA_ATPase"/>
</dbReference>
<dbReference type="InterPro" id="IPR046454">
    <property type="entry name" value="GpA_endonuclease"/>
</dbReference>
<dbReference type="InterPro" id="IPR008866">
    <property type="entry name" value="Phage_lambda_GpA-like"/>
</dbReference>
<dbReference type="GO" id="GO:0005524">
    <property type="term" value="F:ATP binding"/>
    <property type="evidence" value="ECO:0007669"/>
    <property type="project" value="InterPro"/>
</dbReference>
<dbReference type="EMBL" id="GU568018">
    <property type="protein sequence ID" value="ADI23561.1"/>
    <property type="molecule type" value="Genomic_DNA"/>
</dbReference>
<feature type="domain" description="Phage terminase large subunit GpA ATPase" evidence="2">
    <location>
        <begin position="42"/>
        <end position="286"/>
    </location>
</feature>
<dbReference type="Pfam" id="PF20454">
    <property type="entry name" value="GpA_nuclease"/>
    <property type="match status" value="1"/>
</dbReference>
<dbReference type="Pfam" id="PF05876">
    <property type="entry name" value="GpA_ATPase"/>
    <property type="match status" value="1"/>
</dbReference>
<name>E7C7Y7_9BACT</name>
<dbReference type="AlphaFoldDB" id="E7C7Y7"/>
<organism evidence="4">
    <name type="scientific">uncultured nuHF2 cluster bacterium HF0770_42C12</name>
    <dbReference type="NCBI Taxonomy" id="723593"/>
    <lineage>
        <taxon>Bacteria</taxon>
        <taxon>environmental samples</taxon>
    </lineage>
</organism>
<protein>
    <submittedName>
        <fullName evidence="4">Bacteriophage tail assembly protein</fullName>
    </submittedName>
</protein>
<dbReference type="GO" id="GO:0004519">
    <property type="term" value="F:endonuclease activity"/>
    <property type="evidence" value="ECO:0007669"/>
    <property type="project" value="InterPro"/>
</dbReference>
<sequence>MLDQAEKLAKAATRTLRRMSPPPRLTVSEWADADRRLSPEASAEAGWWNTDRASYQRGIMDAINDPAIENLVIMSAAQIGKTEILLNILGYYISHDPSPILVLQPTLAMAQAFSKDRLAPMLRDTPALKGKVKDPRSRDSDNTTLHKAFAGGHVTLAGSNSPVSLASRPIRIVLADEVDRYPHSAGSEGDPVSLARKRSATFFNRKLVLTSTPTVKGASWIEAAFEGSDKRYFQVPCVDCNEMQVLRWVNVQWPENRPDQAVYVCEHCGSAWDDTMRLRAIRRGEWQATETFKGVAGFFINGLYSPWTTLAEAAREFLSARKLPEALRVFVNTFLGETWEDAGEQVDSLGLYDRREDYEGQLPEGVVVLTAGVDVQDDRLEMEIVGWGRDEESWGLEYHVLQGDPTSPQVWSDLDSILKTTFQHPSGVELSIRAVAIDSGHHTQSVYNFVKPREGRRVMAIKGVGGEGKALIGRPTKNNIAKVRLFPIGSNTVKELLLSRLKISEAGPGYCHFPTSYDEEYFRQLTAEKKVTKYRRGFPYSEWVKTRARNEALDVRCYSVAAYAALNTNINKVAERLRLRAEQLRDDESGTATTPVVRPQRPRRRSSGYVSAVR</sequence>
<dbReference type="PANTHER" id="PTHR34413">
    <property type="entry name" value="PROPHAGE TAIL FIBER ASSEMBLY PROTEIN HOMOLOG TFAE-RELATED-RELATED"/>
    <property type="match status" value="1"/>
</dbReference>
<dbReference type="HAMAP" id="MF_04144">
    <property type="entry name" value="TERL_LAMBDA"/>
    <property type="match status" value="1"/>
</dbReference>
<dbReference type="Gene3D" id="3.40.50.300">
    <property type="entry name" value="P-loop containing nucleotide triphosphate hydrolases"/>
    <property type="match status" value="1"/>
</dbReference>
<feature type="domain" description="Terminase large subunit GpA endonuclease" evidence="3">
    <location>
        <begin position="296"/>
        <end position="569"/>
    </location>
</feature>
<proteinExistence type="inferred from homology"/>
<feature type="region of interest" description="Disordered" evidence="1">
    <location>
        <begin position="585"/>
        <end position="614"/>
    </location>
</feature>
<dbReference type="PANTHER" id="PTHR34413:SF2">
    <property type="entry name" value="PROPHAGE TAIL FIBER ASSEMBLY PROTEIN HOMOLOG TFAE-RELATED"/>
    <property type="match status" value="1"/>
</dbReference>
<dbReference type="GO" id="GO:0016887">
    <property type="term" value="F:ATP hydrolysis activity"/>
    <property type="evidence" value="ECO:0007669"/>
    <property type="project" value="InterPro"/>
</dbReference>
<accession>E7C7Y7</accession>
<evidence type="ECO:0000256" key="1">
    <source>
        <dbReference type="SAM" id="MobiDB-lite"/>
    </source>
</evidence>
<dbReference type="InterPro" id="IPR051220">
    <property type="entry name" value="TFA_Chaperone"/>
</dbReference>
<evidence type="ECO:0000259" key="3">
    <source>
        <dbReference type="Pfam" id="PF20454"/>
    </source>
</evidence>
<evidence type="ECO:0000259" key="2">
    <source>
        <dbReference type="Pfam" id="PF05876"/>
    </source>
</evidence>